<proteinExistence type="predicted"/>
<dbReference type="EMBL" id="UWPJ01000014">
    <property type="protein sequence ID" value="VCU69530.1"/>
    <property type="molecule type" value="Genomic_DNA"/>
</dbReference>
<keyword evidence="3 7" id="KW-0560">Oxidoreductase</keyword>
<evidence type="ECO:0000313" key="8">
    <source>
        <dbReference type="Proteomes" id="UP000277294"/>
    </source>
</evidence>
<protein>
    <submittedName>
        <fullName evidence="7">Phthalate 4,5-dioxygenase oxygenase subunit</fullName>
        <ecNumber evidence="7">1.14.12.7</ecNumber>
    </submittedName>
</protein>
<organism evidence="7 8">
    <name type="scientific">Pigmentiphaga humi</name>
    <dbReference type="NCBI Taxonomy" id="2478468"/>
    <lineage>
        <taxon>Bacteria</taxon>
        <taxon>Pseudomonadati</taxon>
        <taxon>Pseudomonadota</taxon>
        <taxon>Betaproteobacteria</taxon>
        <taxon>Burkholderiales</taxon>
        <taxon>Alcaligenaceae</taxon>
        <taxon>Pigmentiphaga</taxon>
    </lineage>
</organism>
<evidence type="ECO:0000256" key="5">
    <source>
        <dbReference type="ARBA" id="ARBA00023014"/>
    </source>
</evidence>
<keyword evidence="7" id="KW-0223">Dioxygenase</keyword>
<keyword evidence="2" id="KW-0479">Metal-binding</keyword>
<dbReference type="Proteomes" id="UP000277294">
    <property type="component" value="Unassembled WGS sequence"/>
</dbReference>
<dbReference type="InterPro" id="IPR036922">
    <property type="entry name" value="Rieske_2Fe-2S_sf"/>
</dbReference>
<reference evidence="7 8" key="1">
    <citation type="submission" date="2018-10" db="EMBL/GenBank/DDBJ databases">
        <authorList>
            <person name="Criscuolo A."/>
        </authorList>
    </citation>
    <scope>NUCLEOTIDE SEQUENCE [LARGE SCALE GENOMIC DNA]</scope>
    <source>
        <strain evidence="7">DnA1</strain>
    </source>
</reference>
<dbReference type="PANTHER" id="PTHR21266">
    <property type="entry name" value="IRON-SULFUR DOMAIN CONTAINING PROTEIN"/>
    <property type="match status" value="1"/>
</dbReference>
<feature type="domain" description="Rieske" evidence="6">
    <location>
        <begin position="27"/>
        <end position="135"/>
    </location>
</feature>
<dbReference type="OrthoDB" id="9790995at2"/>
<sequence>MLNAEKNALLTRVGPGTPMGDLLRRYWMPVAGVTEFDRRATKALRLFGEDLVMYRDLSGNWGLVDRHCAHRRADLSYGFPEREGIRCNYHGWCFDSTGACIEQPYEDVAHADARMKERVHLKAYPVAEKGGLLWAYMGPQPAPELPDWEAFSWPNGFRQIVLSEIPCNWFQCQENSIDPVHFEWMHNNWSLRQKGVLHPYSAPHKEVGFEEFEHGFLYKRVRGNATRQDPLWAVGRVCLWPNGVFLGDHFEWRVPIDDEHTLSVCWSFTRVPREAEPYAQESIPTWYGPIRDDEGSWISSHVMNQDFVAWVGQGVVADRSLEMLSPSDKGITMIRRRFFEELEAVAAGADPKGLLRDPDKNRRIVLPMAHREIFTEGLPLDELRAHPIFGRHLFHYPFQAGQPEAVAQAYRQAMGLDRLQAAGHEAAVAAGAAPSSVSPARTT</sequence>
<accession>A0A3P4B1F3</accession>
<dbReference type="Pfam" id="PF00355">
    <property type="entry name" value="Rieske"/>
    <property type="match status" value="1"/>
</dbReference>
<dbReference type="SUPFAM" id="SSF55961">
    <property type="entry name" value="Bet v1-like"/>
    <property type="match status" value="1"/>
</dbReference>
<dbReference type="SUPFAM" id="SSF50022">
    <property type="entry name" value="ISP domain"/>
    <property type="match status" value="1"/>
</dbReference>
<dbReference type="PANTHER" id="PTHR21266:SF59">
    <property type="entry name" value="BLR4922 PROTEIN"/>
    <property type="match status" value="1"/>
</dbReference>
<keyword evidence="4" id="KW-0408">Iron</keyword>
<name>A0A3P4B1F3_9BURK</name>
<dbReference type="GO" id="GO:0005506">
    <property type="term" value="F:iron ion binding"/>
    <property type="evidence" value="ECO:0007669"/>
    <property type="project" value="InterPro"/>
</dbReference>
<keyword evidence="1" id="KW-0001">2Fe-2S</keyword>
<dbReference type="CDD" id="cd08878">
    <property type="entry name" value="RHO_alpha_C_DMO-like"/>
    <property type="match status" value="1"/>
</dbReference>
<dbReference type="EC" id="1.14.12.7" evidence="7"/>
<evidence type="ECO:0000313" key="7">
    <source>
        <dbReference type="EMBL" id="VCU69530.1"/>
    </source>
</evidence>
<dbReference type="AlphaFoldDB" id="A0A3P4B1F3"/>
<dbReference type="Gene3D" id="2.102.10.10">
    <property type="entry name" value="Rieske [2Fe-2S] iron-sulphur domain"/>
    <property type="match status" value="1"/>
</dbReference>
<dbReference type="InterPro" id="IPR015881">
    <property type="entry name" value="ARHD_Rieske_2Fe_2S"/>
</dbReference>
<dbReference type="InterPro" id="IPR017941">
    <property type="entry name" value="Rieske_2Fe-2S"/>
</dbReference>
<dbReference type="GO" id="GO:0018620">
    <property type="term" value="F:phthalate 4,5-dioxygenase activity"/>
    <property type="evidence" value="ECO:0007669"/>
    <property type="project" value="UniProtKB-EC"/>
</dbReference>
<evidence type="ECO:0000256" key="2">
    <source>
        <dbReference type="ARBA" id="ARBA00022723"/>
    </source>
</evidence>
<dbReference type="PROSITE" id="PS00570">
    <property type="entry name" value="RING_HYDROXYL_ALPHA"/>
    <property type="match status" value="1"/>
</dbReference>
<dbReference type="PROSITE" id="PS51296">
    <property type="entry name" value="RIESKE"/>
    <property type="match status" value="1"/>
</dbReference>
<evidence type="ECO:0000256" key="3">
    <source>
        <dbReference type="ARBA" id="ARBA00023002"/>
    </source>
</evidence>
<dbReference type="GO" id="GO:0051537">
    <property type="term" value="F:2 iron, 2 sulfur cluster binding"/>
    <property type="evidence" value="ECO:0007669"/>
    <property type="project" value="UniProtKB-KW"/>
</dbReference>
<evidence type="ECO:0000256" key="4">
    <source>
        <dbReference type="ARBA" id="ARBA00023004"/>
    </source>
</evidence>
<dbReference type="InterPro" id="IPR050584">
    <property type="entry name" value="Cholesterol_7-desaturase"/>
</dbReference>
<gene>
    <name evidence="7" type="primary">pht3_3</name>
    <name evidence="7" type="ORF">PIGHUM_01593</name>
</gene>
<keyword evidence="5" id="KW-0411">Iron-sulfur</keyword>
<evidence type="ECO:0000259" key="6">
    <source>
        <dbReference type="PROSITE" id="PS51296"/>
    </source>
</evidence>
<evidence type="ECO:0000256" key="1">
    <source>
        <dbReference type="ARBA" id="ARBA00022714"/>
    </source>
</evidence>
<keyword evidence="8" id="KW-1185">Reference proteome</keyword>
<dbReference type="Gene3D" id="3.90.380.10">
    <property type="entry name" value="Naphthalene 1,2-dioxygenase Alpha Subunit, Chain A, domain 1"/>
    <property type="match status" value="1"/>
</dbReference>